<dbReference type="InterPro" id="IPR001881">
    <property type="entry name" value="EGF-like_Ca-bd_dom"/>
</dbReference>
<keyword evidence="2 6" id="KW-0732">Signal</keyword>
<feature type="domain" description="EGF-like" evidence="7">
    <location>
        <begin position="65"/>
        <end position="104"/>
    </location>
</feature>
<feature type="chain" id="PRO_5046104913" description="EGF-like domain-containing protein" evidence="6">
    <location>
        <begin position="23"/>
        <end position="119"/>
    </location>
</feature>
<dbReference type="PROSITE" id="PS01186">
    <property type="entry name" value="EGF_2"/>
    <property type="match status" value="1"/>
</dbReference>
<dbReference type="SMART" id="SM00181">
    <property type="entry name" value="EGF"/>
    <property type="match status" value="1"/>
</dbReference>
<evidence type="ECO:0000256" key="6">
    <source>
        <dbReference type="SAM" id="SignalP"/>
    </source>
</evidence>
<dbReference type="PROSITE" id="PS00010">
    <property type="entry name" value="ASX_HYDROXYL"/>
    <property type="match status" value="1"/>
</dbReference>
<name>A0ABN8PNY5_9CNID</name>
<dbReference type="Proteomes" id="UP001159405">
    <property type="component" value="Unassembled WGS sequence"/>
</dbReference>
<dbReference type="InterPro" id="IPR000742">
    <property type="entry name" value="EGF"/>
</dbReference>
<dbReference type="InterPro" id="IPR000152">
    <property type="entry name" value="EGF-type_Asp/Asn_hydroxyl_site"/>
</dbReference>
<evidence type="ECO:0000256" key="5">
    <source>
        <dbReference type="SAM" id="Coils"/>
    </source>
</evidence>
<feature type="signal peptide" evidence="6">
    <location>
        <begin position="1"/>
        <end position="22"/>
    </location>
</feature>
<sequence length="119" mass="13467">MADKTTLIVISSFIMFPAVMMAQEVVNHGVCPVPMNKEEEEIIKEQERNREEMEEIMREIEISCLDECRTGLHNCHDDAYCTNTKRSFTCTCKTGYTGDGVNCAGSKPDKELKLTGFHL</sequence>
<feature type="coiled-coil region" evidence="5">
    <location>
        <begin position="35"/>
        <end position="63"/>
    </location>
</feature>
<organism evidence="8 9">
    <name type="scientific">Porites lobata</name>
    <dbReference type="NCBI Taxonomy" id="104759"/>
    <lineage>
        <taxon>Eukaryota</taxon>
        <taxon>Metazoa</taxon>
        <taxon>Cnidaria</taxon>
        <taxon>Anthozoa</taxon>
        <taxon>Hexacorallia</taxon>
        <taxon>Scleractinia</taxon>
        <taxon>Fungiina</taxon>
        <taxon>Poritidae</taxon>
        <taxon>Porites</taxon>
    </lineage>
</organism>
<dbReference type="PROSITE" id="PS50026">
    <property type="entry name" value="EGF_3"/>
    <property type="match status" value="1"/>
</dbReference>
<evidence type="ECO:0000256" key="4">
    <source>
        <dbReference type="PROSITE-ProRule" id="PRU00076"/>
    </source>
</evidence>
<evidence type="ECO:0000256" key="1">
    <source>
        <dbReference type="ARBA" id="ARBA00022536"/>
    </source>
</evidence>
<dbReference type="Pfam" id="PF12947">
    <property type="entry name" value="EGF_3"/>
    <property type="match status" value="1"/>
</dbReference>
<comment type="caution">
    <text evidence="4">Lacks conserved residue(s) required for the propagation of feature annotation.</text>
</comment>
<evidence type="ECO:0000256" key="3">
    <source>
        <dbReference type="ARBA" id="ARBA00023157"/>
    </source>
</evidence>
<comment type="caution">
    <text evidence="8">The sequence shown here is derived from an EMBL/GenBank/DDBJ whole genome shotgun (WGS) entry which is preliminary data.</text>
</comment>
<dbReference type="SUPFAM" id="SSF57196">
    <property type="entry name" value="EGF/Laminin"/>
    <property type="match status" value="1"/>
</dbReference>
<dbReference type="Gene3D" id="2.10.25.10">
    <property type="entry name" value="Laminin"/>
    <property type="match status" value="1"/>
</dbReference>
<evidence type="ECO:0000259" key="7">
    <source>
        <dbReference type="PROSITE" id="PS50026"/>
    </source>
</evidence>
<dbReference type="InterPro" id="IPR024731">
    <property type="entry name" value="NELL2-like_EGF"/>
</dbReference>
<proteinExistence type="predicted"/>
<dbReference type="EMBL" id="CALNXK010000082">
    <property type="protein sequence ID" value="CAH3147820.1"/>
    <property type="molecule type" value="Genomic_DNA"/>
</dbReference>
<evidence type="ECO:0000313" key="8">
    <source>
        <dbReference type="EMBL" id="CAH3147820.1"/>
    </source>
</evidence>
<gene>
    <name evidence="8" type="ORF">PLOB_00046251</name>
</gene>
<evidence type="ECO:0000313" key="9">
    <source>
        <dbReference type="Proteomes" id="UP001159405"/>
    </source>
</evidence>
<protein>
    <recommendedName>
        <fullName evidence="7">EGF-like domain-containing protein</fullName>
    </recommendedName>
</protein>
<dbReference type="CDD" id="cd00054">
    <property type="entry name" value="EGF_CA"/>
    <property type="match status" value="1"/>
</dbReference>
<keyword evidence="5" id="KW-0175">Coiled coil</keyword>
<keyword evidence="9" id="KW-1185">Reference proteome</keyword>
<reference evidence="8 9" key="1">
    <citation type="submission" date="2022-05" db="EMBL/GenBank/DDBJ databases">
        <authorList>
            <consortium name="Genoscope - CEA"/>
            <person name="William W."/>
        </authorList>
    </citation>
    <scope>NUCLEOTIDE SEQUENCE [LARGE SCALE GENOMIC DNA]</scope>
</reference>
<accession>A0ABN8PNY5</accession>
<evidence type="ECO:0000256" key="2">
    <source>
        <dbReference type="ARBA" id="ARBA00022729"/>
    </source>
</evidence>
<keyword evidence="3" id="KW-1015">Disulfide bond</keyword>
<dbReference type="SMART" id="SM00179">
    <property type="entry name" value="EGF_CA"/>
    <property type="match status" value="1"/>
</dbReference>
<keyword evidence="1 4" id="KW-0245">EGF-like domain</keyword>